<dbReference type="HAMAP" id="MF_00934">
    <property type="entry name" value="23SrRNA_methyltr_J"/>
    <property type="match status" value="1"/>
</dbReference>
<keyword evidence="1" id="KW-0694">RNA-binding</keyword>
<gene>
    <name evidence="1" type="primary">rlmJ</name>
    <name evidence="2" type="ORF">AQ619_05445</name>
</gene>
<keyword evidence="1" id="KW-0489">Methyltransferase</keyword>
<comment type="subunit">
    <text evidence="1">Monomer.</text>
</comment>
<dbReference type="Gene3D" id="3.40.50.150">
    <property type="entry name" value="Vaccinia Virus protein VP39"/>
    <property type="match status" value="1"/>
</dbReference>
<keyword evidence="1" id="KW-0808">Transferase</keyword>
<name>A0A0P0NXM0_9CAUL</name>
<organism evidence="2 3">
    <name type="scientific">Caulobacter henricii</name>
    <dbReference type="NCBI Taxonomy" id="69395"/>
    <lineage>
        <taxon>Bacteria</taxon>
        <taxon>Pseudomonadati</taxon>
        <taxon>Pseudomonadota</taxon>
        <taxon>Alphaproteobacteria</taxon>
        <taxon>Caulobacterales</taxon>
        <taxon>Caulobacteraceae</taxon>
        <taxon>Caulobacter</taxon>
    </lineage>
</organism>
<dbReference type="GO" id="GO:0070475">
    <property type="term" value="P:rRNA base methylation"/>
    <property type="evidence" value="ECO:0007669"/>
    <property type="project" value="UniProtKB-UniRule"/>
</dbReference>
<dbReference type="GO" id="GO:0003723">
    <property type="term" value="F:RNA binding"/>
    <property type="evidence" value="ECO:0007669"/>
    <property type="project" value="UniProtKB-UniRule"/>
</dbReference>
<evidence type="ECO:0000313" key="3">
    <source>
        <dbReference type="Proteomes" id="UP000056905"/>
    </source>
</evidence>
<dbReference type="InterPro" id="IPR007473">
    <property type="entry name" value="RlmJ"/>
</dbReference>
<comment type="similarity">
    <text evidence="1">Belongs to the RlmJ family.</text>
</comment>
<dbReference type="Pfam" id="PF04378">
    <property type="entry name" value="RsmJ"/>
    <property type="match status" value="1"/>
</dbReference>
<dbReference type="KEGG" id="chq:AQ619_05445"/>
<comment type="function">
    <text evidence="1">Specifically methylates the adenine in position 2030 of 23S rRNA.</text>
</comment>
<dbReference type="PANTHER" id="PTHR37426">
    <property type="entry name" value="RIBOSOMAL RNA LARGE SUBUNIT METHYLTRANSFERASE J"/>
    <property type="match status" value="1"/>
</dbReference>
<dbReference type="RefSeq" id="WP_062145259.1">
    <property type="nucleotide sequence ID" value="NZ_CP013002.1"/>
</dbReference>
<feature type="active site" description="Proton acceptor" evidence="1">
    <location>
        <position position="162"/>
    </location>
</feature>
<feature type="binding site" evidence="1">
    <location>
        <position position="18"/>
    </location>
    <ligand>
        <name>S-adenosyl-L-methionine</name>
        <dbReference type="ChEBI" id="CHEBI:59789"/>
    </ligand>
</feature>
<feature type="binding site" evidence="1">
    <location>
        <position position="99"/>
    </location>
    <ligand>
        <name>S-adenosyl-L-methionine</name>
        <dbReference type="ChEBI" id="CHEBI:59789"/>
    </ligand>
</feature>
<keyword evidence="1" id="KW-0949">S-adenosyl-L-methionine</keyword>
<dbReference type="EC" id="2.1.1.266" evidence="1"/>
<feature type="binding site" evidence="1">
    <location>
        <position position="41"/>
    </location>
    <ligand>
        <name>S-adenosyl-L-methionine</name>
        <dbReference type="ChEBI" id="CHEBI:59789"/>
    </ligand>
</feature>
<feature type="binding site" evidence="1">
    <location>
        <position position="162"/>
    </location>
    <ligand>
        <name>S-adenosyl-L-methionine</name>
        <dbReference type="ChEBI" id="CHEBI:59789"/>
    </ligand>
</feature>
<evidence type="ECO:0000256" key="1">
    <source>
        <dbReference type="HAMAP-Rule" id="MF_00934"/>
    </source>
</evidence>
<dbReference type="OrthoDB" id="9791274at2"/>
<reference evidence="2 3" key="1">
    <citation type="submission" date="2015-10" db="EMBL/GenBank/DDBJ databases">
        <title>Conservation of the essential genome among Caulobacter and Brevundimonas species.</title>
        <authorList>
            <person name="Scott D."/>
            <person name="Ely B."/>
        </authorList>
    </citation>
    <scope>NUCLEOTIDE SEQUENCE [LARGE SCALE GENOMIC DNA]</scope>
    <source>
        <strain evidence="2 3">CB4</strain>
    </source>
</reference>
<evidence type="ECO:0000313" key="2">
    <source>
        <dbReference type="EMBL" id="ALL12843.1"/>
    </source>
</evidence>
<dbReference type="AlphaFoldDB" id="A0A0P0NXM0"/>
<comment type="catalytic activity">
    <reaction evidence="1">
        <text>adenosine(2030) in 23S rRNA + S-adenosyl-L-methionine = N(6)-methyladenosine(2030) in 23S rRNA + S-adenosyl-L-homocysteine + H(+)</text>
        <dbReference type="Rhea" id="RHEA:43736"/>
        <dbReference type="Rhea" id="RHEA-COMP:10668"/>
        <dbReference type="Rhea" id="RHEA-COMP:10669"/>
        <dbReference type="ChEBI" id="CHEBI:15378"/>
        <dbReference type="ChEBI" id="CHEBI:57856"/>
        <dbReference type="ChEBI" id="CHEBI:59789"/>
        <dbReference type="ChEBI" id="CHEBI:74411"/>
        <dbReference type="ChEBI" id="CHEBI:74449"/>
        <dbReference type="EC" id="2.1.1.266"/>
    </reaction>
</comment>
<keyword evidence="3" id="KW-1185">Reference proteome</keyword>
<dbReference type="InterPro" id="IPR029063">
    <property type="entry name" value="SAM-dependent_MTases_sf"/>
</dbReference>
<accession>A0A0P0NXM0</accession>
<dbReference type="STRING" id="69395.AQ619_05445"/>
<dbReference type="PANTHER" id="PTHR37426:SF1">
    <property type="entry name" value="RIBOSOMAL RNA LARGE SUBUNIT METHYLTRANSFERASE J"/>
    <property type="match status" value="1"/>
</dbReference>
<feature type="binding site" evidence="1">
    <location>
        <begin position="142"/>
        <end position="143"/>
    </location>
    <ligand>
        <name>S-adenosyl-L-methionine</name>
        <dbReference type="ChEBI" id="CHEBI:59789"/>
    </ligand>
</feature>
<dbReference type="GO" id="GO:0005829">
    <property type="term" value="C:cytosol"/>
    <property type="evidence" value="ECO:0007669"/>
    <property type="project" value="TreeGrafter"/>
</dbReference>
<feature type="site" description="Interaction with substrate rRNA" evidence="1">
    <location>
        <position position="3"/>
    </location>
</feature>
<sequence>MNYRHAFHAGNFADLQKHAILLAVLETLKAQSPGLAVIDTHAGAGGYDLSGEMARRSGEAEAGIFRLLADPAPPPVFAPLMAALRAMNGGRDGPLYPGSPLLIAGTLRREDRYTACELRDDDFDLLRRSLAPFPFAQACKADGYETAQTRAGRGGRSVILIDPPFERPDDYARIVETTRQSLQRDPASVLAIWTPLKDLETLDAFVRALETVTNDALIAEVRLRPLLDPMKMNGSAMVLVGAPLEVEPAVRSATEWIVRQLGQAGGVARIWRTVA</sequence>
<feature type="binding site" evidence="1">
    <location>
        <position position="117"/>
    </location>
    <ligand>
        <name>S-adenosyl-L-methionine</name>
        <dbReference type="ChEBI" id="CHEBI:59789"/>
    </ligand>
</feature>
<protein>
    <recommendedName>
        <fullName evidence="1">Ribosomal RNA large subunit methyltransferase J</fullName>
        <ecNumber evidence="1">2.1.1.266</ecNumber>
    </recommendedName>
    <alternativeName>
        <fullName evidence="1">23S rRNA (adenine(2030)-N6)-methyltransferase</fullName>
    </alternativeName>
    <alternativeName>
        <fullName evidence="1">23S rRNA m6A2030 methyltransferase</fullName>
    </alternativeName>
</protein>
<proteinExistence type="inferred from homology"/>
<dbReference type="GO" id="GO:0036307">
    <property type="term" value="F:23S rRNA (adenine(2030)-N(6))-methyltransferase activity"/>
    <property type="evidence" value="ECO:0007669"/>
    <property type="project" value="UniProtKB-UniRule"/>
</dbReference>
<dbReference type="SUPFAM" id="SSF53335">
    <property type="entry name" value="S-adenosyl-L-methionine-dependent methyltransferases"/>
    <property type="match status" value="1"/>
</dbReference>
<dbReference type="EMBL" id="CP013002">
    <property type="protein sequence ID" value="ALL12843.1"/>
    <property type="molecule type" value="Genomic_DNA"/>
</dbReference>
<dbReference type="Proteomes" id="UP000056905">
    <property type="component" value="Chromosome"/>
</dbReference>
<keyword evidence="1" id="KW-0698">rRNA processing</keyword>